<protein>
    <submittedName>
        <fullName evidence="1">Uncharacterized protein</fullName>
    </submittedName>
</protein>
<dbReference type="EMBL" id="JACGCM010000971">
    <property type="protein sequence ID" value="KAF6163730.1"/>
    <property type="molecule type" value="Genomic_DNA"/>
</dbReference>
<dbReference type="AlphaFoldDB" id="A0A7J7N9Q8"/>
<proteinExistence type="predicted"/>
<name>A0A7J7N9Q8_9MAGN</name>
<accession>A0A7J7N9Q8</accession>
<feature type="non-terminal residue" evidence="1">
    <location>
        <position position="1"/>
    </location>
</feature>
<evidence type="ECO:0000313" key="2">
    <source>
        <dbReference type="Proteomes" id="UP000541444"/>
    </source>
</evidence>
<sequence>LDIFIKTFTVFSPRPHHKPYLGRHHSKKHHQPTFHNLQFIPNFLPLHLMNHINYASKPT</sequence>
<evidence type="ECO:0000313" key="1">
    <source>
        <dbReference type="EMBL" id="KAF6163730.1"/>
    </source>
</evidence>
<organism evidence="1 2">
    <name type="scientific">Kingdonia uniflora</name>
    <dbReference type="NCBI Taxonomy" id="39325"/>
    <lineage>
        <taxon>Eukaryota</taxon>
        <taxon>Viridiplantae</taxon>
        <taxon>Streptophyta</taxon>
        <taxon>Embryophyta</taxon>
        <taxon>Tracheophyta</taxon>
        <taxon>Spermatophyta</taxon>
        <taxon>Magnoliopsida</taxon>
        <taxon>Ranunculales</taxon>
        <taxon>Circaeasteraceae</taxon>
        <taxon>Kingdonia</taxon>
    </lineage>
</organism>
<dbReference type="Proteomes" id="UP000541444">
    <property type="component" value="Unassembled WGS sequence"/>
</dbReference>
<reference evidence="1 2" key="1">
    <citation type="journal article" date="2020" name="IScience">
        <title>Genome Sequencing of the Endangered Kingdonia uniflora (Circaeasteraceae, Ranunculales) Reveals Potential Mechanisms of Evolutionary Specialization.</title>
        <authorList>
            <person name="Sun Y."/>
            <person name="Deng T."/>
            <person name="Zhang A."/>
            <person name="Moore M.J."/>
            <person name="Landis J.B."/>
            <person name="Lin N."/>
            <person name="Zhang H."/>
            <person name="Zhang X."/>
            <person name="Huang J."/>
            <person name="Zhang X."/>
            <person name="Sun H."/>
            <person name="Wang H."/>
        </authorList>
    </citation>
    <scope>NUCLEOTIDE SEQUENCE [LARGE SCALE GENOMIC DNA]</scope>
    <source>
        <strain evidence="1">TB1705</strain>
        <tissue evidence="1">Leaf</tissue>
    </source>
</reference>
<gene>
    <name evidence="1" type="ORF">GIB67_036190</name>
</gene>
<keyword evidence="2" id="KW-1185">Reference proteome</keyword>
<comment type="caution">
    <text evidence="1">The sequence shown here is derived from an EMBL/GenBank/DDBJ whole genome shotgun (WGS) entry which is preliminary data.</text>
</comment>